<dbReference type="AlphaFoldDB" id="A0A091DGL1"/>
<proteinExistence type="predicted"/>
<gene>
    <name evidence="2" type="ORF">H920_08960</name>
</gene>
<sequence length="260" mass="29865">MKLATDEVRAKAKDAEDKHKAPSTMRATEEDVEAGYNGRLAKEPGAMQVLPSQLPTVTQWLGLSTENQLAWARNTQDPRIAVGPHFPLEKKIKSLGGIHSSEVRKLLAQASQKENETLDKFKAMSFDFWFAKAEAYYHQQHQEITMEGAQNDKTVPEQEIKIVEKRSQREKSEDANKWDYLVSERELNHIEKHIHRAERARGLRDHKYQLLPQRIPSKILSPKTLPPEDAKNGAIEKTHKTETKKHKVAWVQEQMKGHQI</sequence>
<feature type="region of interest" description="Disordered" evidence="1">
    <location>
        <begin position="219"/>
        <end position="246"/>
    </location>
</feature>
<protein>
    <submittedName>
        <fullName evidence="2">Uncharacterized protein</fullName>
    </submittedName>
</protein>
<evidence type="ECO:0000313" key="2">
    <source>
        <dbReference type="EMBL" id="KFO29638.1"/>
    </source>
</evidence>
<feature type="compositionally biased region" description="Basic and acidic residues" evidence="1">
    <location>
        <begin position="1"/>
        <end position="20"/>
    </location>
</feature>
<dbReference type="Pfam" id="PF17658">
    <property type="entry name" value="DUF5520"/>
    <property type="match status" value="1"/>
</dbReference>
<feature type="compositionally biased region" description="Basic and acidic residues" evidence="1">
    <location>
        <begin position="226"/>
        <end position="241"/>
    </location>
</feature>
<dbReference type="Proteomes" id="UP000028990">
    <property type="component" value="Unassembled WGS sequence"/>
</dbReference>
<dbReference type="InterPro" id="IPR040721">
    <property type="entry name" value="DUF5520"/>
</dbReference>
<dbReference type="InterPro" id="IPR040005">
    <property type="entry name" value="Polr1has"/>
</dbReference>
<feature type="region of interest" description="Disordered" evidence="1">
    <location>
        <begin position="1"/>
        <end position="35"/>
    </location>
</feature>
<name>A0A091DGL1_FUKDA</name>
<reference evidence="2 3" key="1">
    <citation type="submission" date="2013-11" db="EMBL/GenBank/DDBJ databases">
        <title>The Damaraland mole rat (Fukomys damarensis) genome and evolution of African mole rats.</title>
        <authorList>
            <person name="Gladyshev V.N."/>
            <person name="Fang X."/>
        </authorList>
    </citation>
    <scope>NUCLEOTIDE SEQUENCE [LARGE SCALE GENOMIC DNA]</scope>
    <source>
        <tissue evidence="2">Liver</tissue>
    </source>
</reference>
<evidence type="ECO:0000313" key="3">
    <source>
        <dbReference type="Proteomes" id="UP000028990"/>
    </source>
</evidence>
<keyword evidence="3" id="KW-1185">Reference proteome</keyword>
<accession>A0A091DGL1</accession>
<dbReference type="PANTHER" id="PTHR41403">
    <property type="entry name" value="RCG43477-RELATED"/>
    <property type="match status" value="1"/>
</dbReference>
<dbReference type="PANTHER" id="PTHR41403:SF4">
    <property type="entry name" value="SIMILAR TO RIKEN CDNA 1700022C21"/>
    <property type="match status" value="1"/>
</dbReference>
<dbReference type="EMBL" id="KN122575">
    <property type="protein sequence ID" value="KFO29638.1"/>
    <property type="molecule type" value="Genomic_DNA"/>
</dbReference>
<organism evidence="2 3">
    <name type="scientific">Fukomys damarensis</name>
    <name type="common">Damaraland mole rat</name>
    <name type="synonym">Cryptomys damarensis</name>
    <dbReference type="NCBI Taxonomy" id="885580"/>
    <lineage>
        <taxon>Eukaryota</taxon>
        <taxon>Metazoa</taxon>
        <taxon>Chordata</taxon>
        <taxon>Craniata</taxon>
        <taxon>Vertebrata</taxon>
        <taxon>Euteleostomi</taxon>
        <taxon>Mammalia</taxon>
        <taxon>Eutheria</taxon>
        <taxon>Euarchontoglires</taxon>
        <taxon>Glires</taxon>
        <taxon>Rodentia</taxon>
        <taxon>Hystricomorpha</taxon>
        <taxon>Bathyergidae</taxon>
        <taxon>Fukomys</taxon>
    </lineage>
</organism>
<evidence type="ECO:0000256" key="1">
    <source>
        <dbReference type="SAM" id="MobiDB-lite"/>
    </source>
</evidence>